<evidence type="ECO:0000313" key="4">
    <source>
        <dbReference type="Proteomes" id="UP000655044"/>
    </source>
</evidence>
<dbReference type="InterPro" id="IPR011528">
    <property type="entry name" value="NERD"/>
</dbReference>
<name>A0A8J3SFT0_PLARO</name>
<keyword evidence="4" id="KW-1185">Reference proteome</keyword>
<protein>
    <recommendedName>
        <fullName evidence="2">NERD domain-containing protein</fullName>
    </recommendedName>
</protein>
<accession>A0A8J3SFT0</accession>
<dbReference type="RefSeq" id="WP_189243949.1">
    <property type="nucleotide sequence ID" value="NZ_BMQP01000060.1"/>
</dbReference>
<dbReference type="AlphaFoldDB" id="A0A8J3SFT0"/>
<gene>
    <name evidence="3" type="ORF">Pro02_73110</name>
</gene>
<evidence type="ECO:0000259" key="2">
    <source>
        <dbReference type="Pfam" id="PF08378"/>
    </source>
</evidence>
<feature type="region of interest" description="Disordered" evidence="1">
    <location>
        <begin position="1"/>
        <end position="20"/>
    </location>
</feature>
<dbReference type="Proteomes" id="UP000655044">
    <property type="component" value="Unassembled WGS sequence"/>
</dbReference>
<proteinExistence type="predicted"/>
<reference evidence="3" key="1">
    <citation type="submission" date="2021-01" db="EMBL/GenBank/DDBJ databases">
        <title>Whole genome shotgun sequence of Planobispora rosea NBRC 15558.</title>
        <authorList>
            <person name="Komaki H."/>
            <person name="Tamura T."/>
        </authorList>
    </citation>
    <scope>NUCLEOTIDE SEQUENCE</scope>
    <source>
        <strain evidence="3">NBRC 15558</strain>
    </source>
</reference>
<sequence>MSVTVHGSPGGSLSESGGAKYGADARRGAFHERRVAHALEQWLSTRADHFHLFHDLTGFHQVRGAGLEPRSLGSTNLDHVVLTGATWLIIDAKGCGAGTLMLDPRGKGVLLKPDGTVAPQPWLDDRRAYSRAGIIYRLTGGLQGGTAWIVPDTTVLDLSIRHAICSASLKGGPVLPMRAITDGYFDQYFPAPQPTADPVHIEALSAYLSARPDQG</sequence>
<dbReference type="EMBL" id="BOOI01000093">
    <property type="protein sequence ID" value="GIH88903.1"/>
    <property type="molecule type" value="Genomic_DNA"/>
</dbReference>
<evidence type="ECO:0000313" key="3">
    <source>
        <dbReference type="EMBL" id="GIH88903.1"/>
    </source>
</evidence>
<organism evidence="3 4">
    <name type="scientific">Planobispora rosea</name>
    <dbReference type="NCBI Taxonomy" id="35762"/>
    <lineage>
        <taxon>Bacteria</taxon>
        <taxon>Bacillati</taxon>
        <taxon>Actinomycetota</taxon>
        <taxon>Actinomycetes</taxon>
        <taxon>Streptosporangiales</taxon>
        <taxon>Streptosporangiaceae</taxon>
        <taxon>Planobispora</taxon>
    </lineage>
</organism>
<dbReference type="Pfam" id="PF08378">
    <property type="entry name" value="NERD"/>
    <property type="match status" value="1"/>
</dbReference>
<feature type="domain" description="NERD" evidence="2">
    <location>
        <begin position="27"/>
        <end position="95"/>
    </location>
</feature>
<evidence type="ECO:0000256" key="1">
    <source>
        <dbReference type="SAM" id="MobiDB-lite"/>
    </source>
</evidence>
<comment type="caution">
    <text evidence="3">The sequence shown here is derived from an EMBL/GenBank/DDBJ whole genome shotgun (WGS) entry which is preliminary data.</text>
</comment>